<evidence type="ECO:0000313" key="1">
    <source>
        <dbReference type="EMBL" id="MBK1668957.1"/>
    </source>
</evidence>
<reference evidence="1 2" key="1">
    <citation type="journal article" date="2020" name="Microorganisms">
        <title>Osmotic Adaptation and Compatible Solute Biosynthesis of Phototrophic Bacteria as Revealed from Genome Analyses.</title>
        <authorList>
            <person name="Imhoff J.F."/>
            <person name="Rahn T."/>
            <person name="Kunzel S."/>
            <person name="Keller A."/>
            <person name="Neulinger S.C."/>
        </authorList>
    </citation>
    <scope>NUCLEOTIDE SEQUENCE [LARGE SCALE GENOMIC DNA]</scope>
    <source>
        <strain evidence="1 2">DSM 9895</strain>
    </source>
</reference>
<sequence>MSLSPPAPEPFFADIHGERLFCVLHPARGDSRMAALYVPPFAEEANKTRHLATRQARELAAHGITAFLVDPYGTGDSAGVFAEATWTRWCRDIAGAVAWLEAAGYKTVVPWCVRLGAALAHSAGLFERDAPVLLWQPVFSGRSHLNQFFRLRLAGDMTGSARVSRADLEAALARDGFLDIGGYRLNRELVAAIQALDTTPPAPSGPAGWFEVSAAPEPALGRGARETVARWQAAGCAVTGAAVTGDPFWATQELGFAPDLIETTTGWISSEQ</sequence>
<protein>
    <submittedName>
        <fullName evidence="1">Hydrolase 2, exosortase A system-associated</fullName>
    </submittedName>
</protein>
<dbReference type="NCBIfam" id="TIGR03101">
    <property type="entry name" value="hydr2_PEP"/>
    <property type="match status" value="1"/>
</dbReference>
<keyword evidence="1" id="KW-0378">Hydrolase</keyword>
<dbReference type="InterPro" id="IPR017532">
    <property type="entry name" value="Hydrolase-2_PEP"/>
</dbReference>
<gene>
    <name evidence="1" type="ORF">CKO28_13040</name>
</gene>
<comment type="caution">
    <text evidence="1">The sequence shown here is derived from an EMBL/GenBank/DDBJ whole genome shotgun (WGS) entry which is preliminary data.</text>
</comment>
<accession>A0ABS1DFR9</accession>
<dbReference type="Gene3D" id="3.40.50.1820">
    <property type="entry name" value="alpha/beta hydrolase"/>
    <property type="match status" value="1"/>
</dbReference>
<dbReference type="SUPFAM" id="SSF53474">
    <property type="entry name" value="alpha/beta-Hydrolases"/>
    <property type="match status" value="1"/>
</dbReference>
<keyword evidence="2" id="KW-1185">Reference proteome</keyword>
<dbReference type="InterPro" id="IPR029058">
    <property type="entry name" value="AB_hydrolase_fold"/>
</dbReference>
<dbReference type="RefSeq" id="WP_200341281.1">
    <property type="nucleotide sequence ID" value="NZ_NRRL01000034.1"/>
</dbReference>
<organism evidence="1 2">
    <name type="scientific">Rhodovibrio sodomensis</name>
    <dbReference type="NCBI Taxonomy" id="1088"/>
    <lineage>
        <taxon>Bacteria</taxon>
        <taxon>Pseudomonadati</taxon>
        <taxon>Pseudomonadota</taxon>
        <taxon>Alphaproteobacteria</taxon>
        <taxon>Rhodospirillales</taxon>
        <taxon>Rhodovibrionaceae</taxon>
        <taxon>Rhodovibrio</taxon>
    </lineage>
</organism>
<proteinExistence type="predicted"/>
<dbReference type="GO" id="GO:0016787">
    <property type="term" value="F:hydrolase activity"/>
    <property type="evidence" value="ECO:0007669"/>
    <property type="project" value="UniProtKB-KW"/>
</dbReference>
<dbReference type="EMBL" id="NRRL01000034">
    <property type="protein sequence ID" value="MBK1668957.1"/>
    <property type="molecule type" value="Genomic_DNA"/>
</dbReference>
<dbReference type="Proteomes" id="UP001296873">
    <property type="component" value="Unassembled WGS sequence"/>
</dbReference>
<evidence type="ECO:0000313" key="2">
    <source>
        <dbReference type="Proteomes" id="UP001296873"/>
    </source>
</evidence>
<name>A0ABS1DFR9_9PROT</name>